<evidence type="ECO:0000259" key="10">
    <source>
        <dbReference type="PROSITE" id="PS00498"/>
    </source>
</evidence>
<dbReference type="InterPro" id="IPR014756">
    <property type="entry name" value="Ig_E-set"/>
</dbReference>
<dbReference type="Gene3D" id="1.10.1280.10">
    <property type="entry name" value="Di-copper center containing domain from catechol oxidase"/>
    <property type="match status" value="1"/>
</dbReference>
<dbReference type="InterPro" id="IPR005203">
    <property type="entry name" value="Hemocyanin_C"/>
</dbReference>
<evidence type="ECO:0000313" key="12">
    <source>
        <dbReference type="Proteomes" id="UP001152798"/>
    </source>
</evidence>
<keyword evidence="4" id="KW-0964">Secreted</keyword>
<dbReference type="PANTHER" id="PTHR11511:SF4">
    <property type="entry name" value="PHENOLOXIDASE 2-RELATED"/>
    <property type="match status" value="1"/>
</dbReference>
<dbReference type="AlphaFoldDB" id="A0A9P0MEH7"/>
<keyword evidence="6" id="KW-0560">Oxidoreductase</keyword>
<dbReference type="GO" id="GO:0006582">
    <property type="term" value="P:melanin metabolic process"/>
    <property type="evidence" value="ECO:0007669"/>
    <property type="project" value="UniProtKB-ARBA"/>
</dbReference>
<dbReference type="GO" id="GO:0005576">
    <property type="term" value="C:extracellular region"/>
    <property type="evidence" value="ECO:0007669"/>
    <property type="project" value="UniProtKB-SubCell"/>
</dbReference>
<protein>
    <recommendedName>
        <fullName evidence="10">Tyrosinase copper-binding domain-containing protein</fullName>
    </recommendedName>
</protein>
<dbReference type="InterPro" id="IPR013788">
    <property type="entry name" value="Hemocyanin/hexamerin"/>
</dbReference>
<dbReference type="InterPro" id="IPR005204">
    <property type="entry name" value="Hemocyanin_N"/>
</dbReference>
<evidence type="ECO:0000256" key="2">
    <source>
        <dbReference type="ARBA" id="ARBA00004613"/>
    </source>
</evidence>
<keyword evidence="9" id="KW-1015">Disulfide bond</keyword>
<feature type="domain" description="Tyrosinase copper-binding" evidence="10">
    <location>
        <begin position="396"/>
        <end position="407"/>
    </location>
</feature>
<dbReference type="FunFam" id="2.60.40.1520:FF:000001">
    <property type="entry name" value="Hemocyanin subunit 2"/>
    <property type="match status" value="1"/>
</dbReference>
<reference evidence="11" key="1">
    <citation type="submission" date="2022-01" db="EMBL/GenBank/DDBJ databases">
        <authorList>
            <person name="King R."/>
        </authorList>
    </citation>
    <scope>NUCLEOTIDE SEQUENCE</scope>
</reference>
<dbReference type="SUPFAM" id="SSF81296">
    <property type="entry name" value="E set domains"/>
    <property type="match status" value="1"/>
</dbReference>
<dbReference type="Gene3D" id="2.60.40.1520">
    <property type="entry name" value="Hemocyanin, C-terminal domain"/>
    <property type="match status" value="1"/>
</dbReference>
<comment type="cofactor">
    <cofactor evidence="1">
        <name>Cu(2+)</name>
        <dbReference type="ChEBI" id="CHEBI:29036"/>
    </cofactor>
</comment>
<evidence type="ECO:0000256" key="8">
    <source>
        <dbReference type="ARBA" id="ARBA00023033"/>
    </source>
</evidence>
<dbReference type="Proteomes" id="UP001152798">
    <property type="component" value="Chromosome 3"/>
</dbReference>
<dbReference type="InterPro" id="IPR000896">
    <property type="entry name" value="Hemocyanin/hexamerin_mid_dom"/>
</dbReference>
<evidence type="ECO:0000256" key="7">
    <source>
        <dbReference type="ARBA" id="ARBA00023008"/>
    </source>
</evidence>
<dbReference type="InterPro" id="IPR008922">
    <property type="entry name" value="Di-copper_centre_dom_sf"/>
</dbReference>
<comment type="subcellular location">
    <subcellularLocation>
        <location evidence="2">Secreted</location>
    </subcellularLocation>
</comment>
<dbReference type="Gene3D" id="1.20.1370.10">
    <property type="entry name" value="Hemocyanin, N-terminal domain"/>
    <property type="match status" value="1"/>
</dbReference>
<sequence>MSQKAANILKLFDRPTEPSFMPKGNDNTVFEAPSKYLNDRFKPIKSDLENRFGSSNKIQVKDINLPDLSLPEMLPRRSNFSLFIPSHRKMAARMIEVFVGMRSLDDFMAVAVYCHDRMNPYMFIYALSVAILHRPDTQGLRIPSLCEVFPDKFMDRALFSQAREESNLVPEESRIPLEIPRDYTASDLDIEHRVAYFREDLGINLHHWHWHLVYPFDAPREIVNKDRRGELFFYMHQQIMARYNMERLCNNLARTKRLVNWRDPLEEGYFPKLDSLVASRVWPPRFANTKLNDVYREIDQIKFDLQDLERWRDRIYAAIHSGTVVNDEGQFVELSETRGIDILGNILESSILSINTNLYGDIHNLGHVAIALCHDPDGRNLETFSIMGDPATAMRDPIFYRWHAFVDDIFQEHKNTLPRYTQQQLEYPGVKITSIEVQTDGQAPKNRLQTFWQQSDVDLSRGMDFTPRGNVFARFTHLQHRPFTYKIQVENNGGPKMGTCRIFMAPKFDERGLPMLFRDQKLLFVELDKFTVNLKANKNTITRKSTESSVTIPFERTFRNLDAGRPTEEGELEEFNYCGCGWPQHMLICKGTAEGFPCELFVMISNIADDRVEQKGSQGQCSDAASYCGIRNQLYPDRRSMGYPFDRLPRQRVDTLRQFLTPNMMVVDVAVQHTNQVVERQSQSQPPARRN</sequence>
<comment type="similarity">
    <text evidence="3">Belongs to the tyrosinase family.</text>
</comment>
<dbReference type="GO" id="GO:0046872">
    <property type="term" value="F:metal ion binding"/>
    <property type="evidence" value="ECO:0007669"/>
    <property type="project" value="UniProtKB-KW"/>
</dbReference>
<dbReference type="PROSITE" id="PS00210">
    <property type="entry name" value="HEMOCYANIN_2"/>
    <property type="match status" value="1"/>
</dbReference>
<evidence type="ECO:0000256" key="5">
    <source>
        <dbReference type="ARBA" id="ARBA00022723"/>
    </source>
</evidence>
<evidence type="ECO:0000313" key="11">
    <source>
        <dbReference type="EMBL" id="CAH1396533.1"/>
    </source>
</evidence>
<keyword evidence="12" id="KW-1185">Reference proteome</keyword>
<organism evidence="11 12">
    <name type="scientific">Nezara viridula</name>
    <name type="common">Southern green stink bug</name>
    <name type="synonym">Cimex viridulus</name>
    <dbReference type="NCBI Taxonomy" id="85310"/>
    <lineage>
        <taxon>Eukaryota</taxon>
        <taxon>Metazoa</taxon>
        <taxon>Ecdysozoa</taxon>
        <taxon>Arthropoda</taxon>
        <taxon>Hexapoda</taxon>
        <taxon>Insecta</taxon>
        <taxon>Pterygota</taxon>
        <taxon>Neoptera</taxon>
        <taxon>Paraneoptera</taxon>
        <taxon>Hemiptera</taxon>
        <taxon>Heteroptera</taxon>
        <taxon>Panheteroptera</taxon>
        <taxon>Pentatomomorpha</taxon>
        <taxon>Pentatomoidea</taxon>
        <taxon>Pentatomidae</taxon>
        <taxon>Pentatominae</taxon>
        <taxon>Nezara</taxon>
    </lineage>
</organism>
<dbReference type="Pfam" id="PF00372">
    <property type="entry name" value="Hemocyanin_M"/>
    <property type="match status" value="1"/>
</dbReference>
<dbReference type="PRINTS" id="PR00187">
    <property type="entry name" value="HAEMOCYANIN"/>
</dbReference>
<gene>
    <name evidence="11" type="ORF">NEZAVI_LOCUS6584</name>
</gene>
<dbReference type="InterPro" id="IPR037020">
    <property type="entry name" value="Hemocyanin_C_sf"/>
</dbReference>
<dbReference type="PROSITE" id="PS00209">
    <property type="entry name" value="HEMOCYANIN_1"/>
    <property type="match status" value="1"/>
</dbReference>
<dbReference type="InterPro" id="IPR036697">
    <property type="entry name" value="Hemocyanin_N_sf"/>
</dbReference>
<dbReference type="PANTHER" id="PTHR11511">
    <property type="entry name" value="LARVAL STORAGE PROTEIN/PHENOLOXIDASE"/>
    <property type="match status" value="1"/>
</dbReference>
<evidence type="ECO:0000256" key="4">
    <source>
        <dbReference type="ARBA" id="ARBA00022525"/>
    </source>
</evidence>
<dbReference type="EMBL" id="OV725079">
    <property type="protein sequence ID" value="CAH1396533.1"/>
    <property type="molecule type" value="Genomic_DNA"/>
</dbReference>
<keyword evidence="8" id="KW-0503">Monooxygenase</keyword>
<keyword evidence="5" id="KW-0479">Metal-binding</keyword>
<dbReference type="PROSITE" id="PS00498">
    <property type="entry name" value="TYROSINASE_2"/>
    <property type="match status" value="1"/>
</dbReference>
<dbReference type="SUPFAM" id="SSF48056">
    <property type="entry name" value="Di-copper centre-containing domain"/>
    <property type="match status" value="1"/>
</dbReference>
<dbReference type="OrthoDB" id="8119704at2759"/>
<evidence type="ECO:0000256" key="6">
    <source>
        <dbReference type="ARBA" id="ARBA00023002"/>
    </source>
</evidence>
<dbReference type="Pfam" id="PF03723">
    <property type="entry name" value="Hemocyanin_C"/>
    <property type="match status" value="1"/>
</dbReference>
<name>A0A9P0MEH7_NEZVI</name>
<dbReference type="FunFam" id="1.10.1280.10:FF:000004">
    <property type="entry name" value="Hemocyanin subunit 2"/>
    <property type="match status" value="1"/>
</dbReference>
<keyword evidence="7" id="KW-0186">Copper</keyword>
<dbReference type="InterPro" id="IPR002227">
    <property type="entry name" value="Tyrosinase_Cu-bd"/>
</dbReference>
<dbReference type="SUPFAM" id="SSF48050">
    <property type="entry name" value="Hemocyanin, N-terminal domain"/>
    <property type="match status" value="1"/>
</dbReference>
<dbReference type="Pfam" id="PF03722">
    <property type="entry name" value="Hemocyanin_N"/>
    <property type="match status" value="1"/>
</dbReference>
<evidence type="ECO:0000256" key="9">
    <source>
        <dbReference type="ARBA" id="ARBA00023157"/>
    </source>
</evidence>
<proteinExistence type="inferred from homology"/>
<evidence type="ECO:0000256" key="3">
    <source>
        <dbReference type="ARBA" id="ARBA00009928"/>
    </source>
</evidence>
<evidence type="ECO:0000256" key="1">
    <source>
        <dbReference type="ARBA" id="ARBA00001973"/>
    </source>
</evidence>
<dbReference type="GO" id="GO:0004503">
    <property type="term" value="F:tyrosinase activity"/>
    <property type="evidence" value="ECO:0007669"/>
    <property type="project" value="UniProtKB-ARBA"/>
</dbReference>
<accession>A0A9P0MEH7</accession>